<keyword evidence="4 5" id="KW-0472">Membrane</keyword>
<sequence>MSEFEYLRNVTVGQYIPTQSIVHRLDPRTKLLAALFIALSATSTRSALATLLLVGLLMGVTKLARIEVRYVLRGLLPAAPFIVVLMLMQLLFQGRFSVCETVYVEWWFVRLTPCLIELVILGALRLVIFLFLVSLLTLTTTASHVMHGIETLLAPLQRIGLPVHEFALANIIALRFIPTIAEEMERIAKAQASRGGDFGGEPWWRPDRMARARLPLIVPLFVNTLRRAEELIVAMEARCYLGRKGRTKFVDLHFTGLDWLVIGLSVLLWVVIWWTPWPTFT</sequence>
<comment type="caution">
    <text evidence="6">The sequence shown here is derived from an EMBL/GenBank/DDBJ whole genome shotgun (WGS) entry which is preliminary data.</text>
</comment>
<evidence type="ECO:0000313" key="6">
    <source>
        <dbReference type="EMBL" id="HDX30441.1"/>
    </source>
</evidence>
<keyword evidence="3 5" id="KW-1133">Transmembrane helix</keyword>
<dbReference type="PANTHER" id="PTHR33514:SF13">
    <property type="entry name" value="PROTEIN ABCI12, CHLOROPLASTIC"/>
    <property type="match status" value="1"/>
</dbReference>
<feature type="transmembrane region" description="Helical" evidence="5">
    <location>
        <begin position="252"/>
        <end position="274"/>
    </location>
</feature>
<comment type="subcellular location">
    <subcellularLocation>
        <location evidence="1">Membrane</location>
        <topology evidence="1">Multi-pass membrane protein</topology>
    </subcellularLocation>
</comment>
<evidence type="ECO:0000256" key="2">
    <source>
        <dbReference type="ARBA" id="ARBA00022692"/>
    </source>
</evidence>
<protein>
    <submittedName>
        <fullName evidence="6">Energy-coupling factor transporter transmembrane protein EcfT</fullName>
    </submittedName>
</protein>
<organism evidence="6">
    <name type="scientific">Caldilinea aerophila</name>
    <dbReference type="NCBI Taxonomy" id="133453"/>
    <lineage>
        <taxon>Bacteria</taxon>
        <taxon>Bacillati</taxon>
        <taxon>Chloroflexota</taxon>
        <taxon>Caldilineae</taxon>
        <taxon>Caldilineales</taxon>
        <taxon>Caldilineaceae</taxon>
        <taxon>Caldilinea</taxon>
    </lineage>
</organism>
<feature type="transmembrane region" description="Helical" evidence="5">
    <location>
        <begin position="31"/>
        <end position="58"/>
    </location>
</feature>
<feature type="transmembrane region" description="Helical" evidence="5">
    <location>
        <begin position="70"/>
        <end position="92"/>
    </location>
</feature>
<dbReference type="GO" id="GO:0005886">
    <property type="term" value="C:plasma membrane"/>
    <property type="evidence" value="ECO:0007669"/>
    <property type="project" value="UniProtKB-ARBA"/>
</dbReference>
<keyword evidence="2 5" id="KW-0812">Transmembrane</keyword>
<accession>A0A7C1JFZ0</accession>
<evidence type="ECO:0000256" key="4">
    <source>
        <dbReference type="ARBA" id="ARBA00023136"/>
    </source>
</evidence>
<evidence type="ECO:0000256" key="1">
    <source>
        <dbReference type="ARBA" id="ARBA00004141"/>
    </source>
</evidence>
<evidence type="ECO:0000256" key="5">
    <source>
        <dbReference type="SAM" id="Phobius"/>
    </source>
</evidence>
<dbReference type="PANTHER" id="PTHR33514">
    <property type="entry name" value="PROTEIN ABCI12, CHLOROPLASTIC"/>
    <property type="match status" value="1"/>
</dbReference>
<dbReference type="EMBL" id="DSMG01000038">
    <property type="protein sequence ID" value="HDX30441.1"/>
    <property type="molecule type" value="Genomic_DNA"/>
</dbReference>
<dbReference type="InterPro" id="IPR003339">
    <property type="entry name" value="ABC/ECF_trnsptr_transmembrane"/>
</dbReference>
<dbReference type="AlphaFoldDB" id="A0A7C1JFZ0"/>
<name>A0A7C1JFZ0_9CHLR</name>
<evidence type="ECO:0000256" key="3">
    <source>
        <dbReference type="ARBA" id="ARBA00022989"/>
    </source>
</evidence>
<dbReference type="Pfam" id="PF02361">
    <property type="entry name" value="CbiQ"/>
    <property type="match status" value="1"/>
</dbReference>
<feature type="transmembrane region" description="Helical" evidence="5">
    <location>
        <begin position="115"/>
        <end position="138"/>
    </location>
</feature>
<gene>
    <name evidence="6" type="ORF">ENQ20_02995</name>
</gene>
<dbReference type="CDD" id="cd16914">
    <property type="entry name" value="EcfT"/>
    <property type="match status" value="1"/>
</dbReference>
<proteinExistence type="predicted"/>
<reference evidence="6" key="1">
    <citation type="journal article" date="2020" name="mSystems">
        <title>Genome- and Community-Level Interaction Insights into Carbon Utilization and Element Cycling Functions of Hydrothermarchaeota in Hydrothermal Sediment.</title>
        <authorList>
            <person name="Zhou Z."/>
            <person name="Liu Y."/>
            <person name="Xu W."/>
            <person name="Pan J."/>
            <person name="Luo Z.H."/>
            <person name="Li M."/>
        </authorList>
    </citation>
    <scope>NUCLEOTIDE SEQUENCE [LARGE SCALE GENOMIC DNA]</scope>
    <source>
        <strain evidence="6">SpSt-289</strain>
    </source>
</reference>